<evidence type="ECO:0000313" key="2">
    <source>
        <dbReference type="Proteomes" id="UP000051048"/>
    </source>
</evidence>
<protein>
    <submittedName>
        <fullName evidence="1">Uncharacterized protein</fullName>
    </submittedName>
</protein>
<gene>
    <name evidence="1" type="ORF">FC36_GL001155</name>
</gene>
<comment type="caution">
    <text evidence="1">The sequence shown here is derived from an EMBL/GenBank/DDBJ whole genome shotgun (WGS) entry which is preliminary data.</text>
</comment>
<dbReference type="PATRIC" id="fig|1423740.3.peg.1245"/>
<evidence type="ECO:0000313" key="1">
    <source>
        <dbReference type="EMBL" id="KRL78105.1"/>
    </source>
</evidence>
<reference evidence="1 2" key="1">
    <citation type="journal article" date="2015" name="Genome Announc.">
        <title>Expanding the biotechnology potential of lactobacilli through comparative genomics of 213 strains and associated genera.</title>
        <authorList>
            <person name="Sun Z."/>
            <person name="Harris H.M."/>
            <person name="McCann A."/>
            <person name="Guo C."/>
            <person name="Argimon S."/>
            <person name="Zhang W."/>
            <person name="Yang X."/>
            <person name="Jeffery I.B."/>
            <person name="Cooney J.C."/>
            <person name="Kagawa T.F."/>
            <person name="Liu W."/>
            <person name="Song Y."/>
            <person name="Salvetti E."/>
            <person name="Wrobel A."/>
            <person name="Rasinkangas P."/>
            <person name="Parkhill J."/>
            <person name="Rea M.C."/>
            <person name="O'Sullivan O."/>
            <person name="Ritari J."/>
            <person name="Douillard F.P."/>
            <person name="Paul Ross R."/>
            <person name="Yang R."/>
            <person name="Briner A.E."/>
            <person name="Felis G.E."/>
            <person name="de Vos W.M."/>
            <person name="Barrangou R."/>
            <person name="Klaenhammer T.R."/>
            <person name="Caufield P.W."/>
            <person name="Cui Y."/>
            <person name="Zhang H."/>
            <person name="O'Toole P.W."/>
        </authorList>
    </citation>
    <scope>NUCLEOTIDE SEQUENCE [LARGE SCALE GENOMIC DNA]</scope>
    <source>
        <strain evidence="1 2">DSM 15833</strain>
    </source>
</reference>
<dbReference type="AlphaFoldDB" id="A0A0R1TAG9"/>
<accession>A0A0R1TAG9</accession>
<dbReference type="STRING" id="1423740.FC36_GL001155"/>
<sequence>MVFILGLKPLFFWLCSNKLRQPKKRGKKMSTNANIGIIAKQNSSTIVWIRCHWDGYPASVGKILTEKYTEPSKVWQLIALGDISSLGENLEPTTDSHSFEHPEENTTIAYHRDRHEDWSPALRPAVDTNLDRFLDVEYAYLFDQDKCKWTCYNCLYTLSDQEFEEAIES</sequence>
<dbReference type="EMBL" id="AZFH01000157">
    <property type="protein sequence ID" value="KRL78105.1"/>
    <property type="molecule type" value="Genomic_DNA"/>
</dbReference>
<organism evidence="1 2">
    <name type="scientific">Ligilactobacillus equi DSM 15833 = JCM 10991</name>
    <dbReference type="NCBI Taxonomy" id="1423740"/>
    <lineage>
        <taxon>Bacteria</taxon>
        <taxon>Bacillati</taxon>
        <taxon>Bacillota</taxon>
        <taxon>Bacilli</taxon>
        <taxon>Lactobacillales</taxon>
        <taxon>Lactobacillaceae</taxon>
        <taxon>Ligilactobacillus</taxon>
    </lineage>
</organism>
<name>A0A0R1TAG9_9LACO</name>
<dbReference type="Proteomes" id="UP000051048">
    <property type="component" value="Unassembled WGS sequence"/>
</dbReference>
<proteinExistence type="predicted"/>